<evidence type="ECO:0000259" key="1">
    <source>
        <dbReference type="Pfam" id="PF13960"/>
    </source>
</evidence>
<dbReference type="InterPro" id="IPR004242">
    <property type="entry name" value="Transposase_21"/>
</dbReference>
<evidence type="ECO:0000313" key="2">
    <source>
        <dbReference type="EMBL" id="TYJ99703.1"/>
    </source>
</evidence>
<dbReference type="EMBL" id="SSTD01017617">
    <property type="protein sequence ID" value="TYJ99703.1"/>
    <property type="molecule type" value="Genomic_DNA"/>
</dbReference>
<evidence type="ECO:0000313" key="3">
    <source>
        <dbReference type="Proteomes" id="UP000321947"/>
    </source>
</evidence>
<accession>A0A5D3BK73</accession>
<dbReference type="AlphaFoldDB" id="A0A5D3BK73"/>
<name>A0A5D3BK73_CUCMM</name>
<dbReference type="PANTHER" id="PTHR10775:SF185">
    <property type="entry name" value="OS08G0208400 PROTEIN"/>
    <property type="match status" value="1"/>
</dbReference>
<dbReference type="Proteomes" id="UP000321947">
    <property type="component" value="Unassembled WGS sequence"/>
</dbReference>
<gene>
    <name evidence="2" type="ORF">E5676_scaffold562G001010</name>
</gene>
<feature type="domain" description="DUF4218" evidence="1">
    <location>
        <begin position="233"/>
        <end position="306"/>
    </location>
</feature>
<dbReference type="Pfam" id="PF02992">
    <property type="entry name" value="Transposase_21"/>
    <property type="match status" value="1"/>
</dbReference>
<organism evidence="2 3">
    <name type="scientific">Cucumis melo var. makuwa</name>
    <name type="common">Oriental melon</name>
    <dbReference type="NCBI Taxonomy" id="1194695"/>
    <lineage>
        <taxon>Eukaryota</taxon>
        <taxon>Viridiplantae</taxon>
        <taxon>Streptophyta</taxon>
        <taxon>Embryophyta</taxon>
        <taxon>Tracheophyta</taxon>
        <taxon>Spermatophyta</taxon>
        <taxon>Magnoliopsida</taxon>
        <taxon>eudicotyledons</taxon>
        <taxon>Gunneridae</taxon>
        <taxon>Pentapetalae</taxon>
        <taxon>rosids</taxon>
        <taxon>fabids</taxon>
        <taxon>Cucurbitales</taxon>
        <taxon>Cucurbitaceae</taxon>
        <taxon>Benincaseae</taxon>
        <taxon>Cucumis</taxon>
    </lineage>
</organism>
<dbReference type="PANTHER" id="PTHR10775">
    <property type="entry name" value="OS08G0208400 PROTEIN"/>
    <property type="match status" value="1"/>
</dbReference>
<comment type="caution">
    <text evidence="2">The sequence shown here is derived from an EMBL/GenBank/DDBJ whole genome shotgun (WGS) entry which is preliminary data.</text>
</comment>
<dbReference type="InterPro" id="IPR025452">
    <property type="entry name" value="DUF4218"/>
</dbReference>
<sequence length="477" mass="55450">MSTSYSMWPVVLLPYNLPPWKCMKETNFFMSLLISGPKSPGREIDVYLQPLIEELKELWTFGVRTYDSLTCQFFQLYATLLWTINDFPAYGDLSGWSTKAYQAFPICMGDRSSFGDTRIRKERELLIGRRKYFFDLPYWSRLLLRHKLDVMHIEKNVCDNLVGTLLNIEGKTKDTTNAQLDLQDLKRRKDLHLVEVCNRLVKPHASYTLTSSEQVEFCKFMKSVKFPDGFVSNISRCVHEKEITGPVSYNWIYPIERSLSTLKRYVRNKARPEGSIAETYVMNESRTFCSRYLCGIEIQFTRDERNDDTIVEDEVLELRESANLSDDFFSLAMGQSFDVRCYNGCIVGGVRFHTIELDSRRTTQNSRIMIIGKSDASETSDNNFYDDPKNGINWKVVQVIQNKRIWDVPEVEDVQNDHISILEVVVSHQVDDHIEDDTLCRNDVDPTIIERPILRHVTDDFIDDVDEHLSHASDDEL</sequence>
<proteinExistence type="predicted"/>
<protein>
    <submittedName>
        <fullName evidence="2">Putative transposase</fullName>
    </submittedName>
</protein>
<reference evidence="2 3" key="1">
    <citation type="submission" date="2019-08" db="EMBL/GenBank/DDBJ databases">
        <title>Draft genome sequences of two oriental melons (Cucumis melo L. var makuwa).</title>
        <authorList>
            <person name="Kwon S.-Y."/>
        </authorList>
    </citation>
    <scope>NUCLEOTIDE SEQUENCE [LARGE SCALE GENOMIC DNA]</scope>
    <source>
        <strain evidence="3">cv. Chang Bougi</strain>
        <tissue evidence="2">Leaf</tissue>
    </source>
</reference>
<dbReference type="Pfam" id="PF13960">
    <property type="entry name" value="DUF4218"/>
    <property type="match status" value="1"/>
</dbReference>